<dbReference type="InterPro" id="IPR039426">
    <property type="entry name" value="TonB-dep_rcpt-like"/>
</dbReference>
<evidence type="ECO:0000259" key="14">
    <source>
        <dbReference type="Pfam" id="PF00593"/>
    </source>
</evidence>
<evidence type="ECO:0000256" key="7">
    <source>
        <dbReference type="ARBA" id="ARBA00023065"/>
    </source>
</evidence>
<gene>
    <name evidence="16" type="ORF">MTR64_13105</name>
</gene>
<feature type="domain" description="TonB-dependent receptor-like beta-barrel" evidence="14">
    <location>
        <begin position="318"/>
        <end position="746"/>
    </location>
</feature>
<accession>A0ABT0B3N1</accession>
<evidence type="ECO:0000256" key="4">
    <source>
        <dbReference type="ARBA" id="ARBA00022496"/>
    </source>
</evidence>
<feature type="chain" id="PRO_5046702172" evidence="13">
    <location>
        <begin position="26"/>
        <end position="783"/>
    </location>
</feature>
<keyword evidence="7" id="KW-0406">Ion transport</keyword>
<organism evidence="16 17">
    <name type="scientific">Novosphingobium album</name>
    <name type="common">ex Hu et al. 2023</name>
    <dbReference type="NCBI Taxonomy" id="2930093"/>
    <lineage>
        <taxon>Bacteria</taxon>
        <taxon>Pseudomonadati</taxon>
        <taxon>Pseudomonadota</taxon>
        <taxon>Alphaproteobacteria</taxon>
        <taxon>Sphingomonadales</taxon>
        <taxon>Sphingomonadaceae</taxon>
        <taxon>Novosphingobium</taxon>
    </lineage>
</organism>
<keyword evidence="17" id="KW-1185">Reference proteome</keyword>
<keyword evidence="6" id="KW-0408">Iron</keyword>
<keyword evidence="13" id="KW-0732">Signal</keyword>
<dbReference type="Pfam" id="PF00593">
    <property type="entry name" value="TonB_dep_Rec_b-barrel"/>
    <property type="match status" value="1"/>
</dbReference>
<evidence type="ECO:0000256" key="1">
    <source>
        <dbReference type="ARBA" id="ARBA00004571"/>
    </source>
</evidence>
<dbReference type="Gene3D" id="2.40.170.20">
    <property type="entry name" value="TonB-dependent receptor, beta-barrel domain"/>
    <property type="match status" value="2"/>
</dbReference>
<evidence type="ECO:0000256" key="10">
    <source>
        <dbReference type="ARBA" id="ARBA00023237"/>
    </source>
</evidence>
<keyword evidence="16" id="KW-0675">Receptor</keyword>
<evidence type="ECO:0000256" key="9">
    <source>
        <dbReference type="ARBA" id="ARBA00023136"/>
    </source>
</evidence>
<dbReference type="EMBL" id="JALHLE010000019">
    <property type="protein sequence ID" value="MCJ2179508.1"/>
    <property type="molecule type" value="Genomic_DNA"/>
</dbReference>
<proteinExistence type="inferred from homology"/>
<dbReference type="InterPro" id="IPR000531">
    <property type="entry name" value="Beta-barrel_TonB"/>
</dbReference>
<reference evidence="16" key="1">
    <citation type="submission" date="2022-03" db="EMBL/GenBank/DDBJ databases">
        <title>Identification of a novel bacterium isolated from mangrove sediments.</title>
        <authorList>
            <person name="Pan X."/>
        </authorList>
    </citation>
    <scope>NUCLEOTIDE SEQUENCE</scope>
    <source>
        <strain evidence="16">B2580</strain>
    </source>
</reference>
<dbReference type="PANTHER" id="PTHR32552:SF81">
    <property type="entry name" value="TONB-DEPENDENT OUTER MEMBRANE RECEPTOR"/>
    <property type="match status" value="1"/>
</dbReference>
<name>A0ABT0B3N1_9SPHN</name>
<evidence type="ECO:0000256" key="11">
    <source>
        <dbReference type="PROSITE-ProRule" id="PRU01360"/>
    </source>
</evidence>
<protein>
    <submittedName>
        <fullName evidence="16">TonB-dependent receptor</fullName>
    </submittedName>
</protein>
<keyword evidence="5 11" id="KW-0812">Transmembrane</keyword>
<evidence type="ECO:0000256" key="8">
    <source>
        <dbReference type="ARBA" id="ARBA00023077"/>
    </source>
</evidence>
<dbReference type="InterPro" id="IPR012910">
    <property type="entry name" value="Plug_dom"/>
</dbReference>
<evidence type="ECO:0000256" key="5">
    <source>
        <dbReference type="ARBA" id="ARBA00022692"/>
    </source>
</evidence>
<keyword evidence="3 11" id="KW-1134">Transmembrane beta strand</keyword>
<dbReference type="SUPFAM" id="SSF56935">
    <property type="entry name" value="Porins"/>
    <property type="match status" value="1"/>
</dbReference>
<keyword evidence="2 11" id="KW-0813">Transport</keyword>
<dbReference type="PROSITE" id="PS52016">
    <property type="entry name" value="TONB_DEPENDENT_REC_3"/>
    <property type="match status" value="1"/>
</dbReference>
<evidence type="ECO:0000313" key="16">
    <source>
        <dbReference type="EMBL" id="MCJ2179508.1"/>
    </source>
</evidence>
<dbReference type="Pfam" id="PF07715">
    <property type="entry name" value="Plug"/>
    <property type="match status" value="1"/>
</dbReference>
<dbReference type="RefSeq" id="WP_243994529.1">
    <property type="nucleotide sequence ID" value="NZ_JALHLE010000019.1"/>
</dbReference>
<evidence type="ECO:0000256" key="2">
    <source>
        <dbReference type="ARBA" id="ARBA00022448"/>
    </source>
</evidence>
<keyword evidence="4" id="KW-0410">Iron transport</keyword>
<dbReference type="InterPro" id="IPR036942">
    <property type="entry name" value="Beta-barrel_TonB_sf"/>
</dbReference>
<comment type="similarity">
    <text evidence="11 12">Belongs to the TonB-dependent receptor family.</text>
</comment>
<evidence type="ECO:0000256" key="12">
    <source>
        <dbReference type="RuleBase" id="RU003357"/>
    </source>
</evidence>
<comment type="caution">
    <text evidence="16">The sequence shown here is derived from an EMBL/GenBank/DDBJ whole genome shotgun (WGS) entry which is preliminary data.</text>
</comment>
<feature type="signal peptide" evidence="13">
    <location>
        <begin position="1"/>
        <end position="25"/>
    </location>
</feature>
<evidence type="ECO:0000256" key="13">
    <source>
        <dbReference type="SAM" id="SignalP"/>
    </source>
</evidence>
<keyword evidence="9 11" id="KW-0472">Membrane</keyword>
<feature type="domain" description="TonB-dependent receptor plug" evidence="15">
    <location>
        <begin position="47"/>
        <end position="152"/>
    </location>
</feature>
<sequence>MRQLMLAALAAGTFLSGADTAFAQAAGEEGASNGEIIVTARRRDETLSTVPAAITALSNDDLIQRGVHTDSDLQTVAPGLTIRQTQGNNSLTYSIRGQTADTFSGSPSAVIAYLNEVPLTINGASSFYDLENVQVLKGPQGTLFGRNATGGAVLYNSAKPVNDLKATLRGRIGNYDMHEVEGMVNLPLIDDTLLMRFAFDTVRKDGYIRNLLNNERLGNVKRDSGRMTLTIKPADGITNTTMAQYTKTGGTNTGASYTYSVYGCGDTNNGYALTCGAGLLFGPGLDAAFGVDGLWASYLAAHPDAYAPGLIAYVDEQRRIGPYKTRHPGGASHHGEDWFVTNTTEIELGGGATLRNIFGYSNSKTRSEQPQLGAPFVTILTANAAADQYGNQLKVRSVSEEAQLLGDTMDGKLEYIFGYYMQRQRSDTLWPQTYFDVSPVLAPSYVTNNFRIRNKTDALYGQLSYEVIPDLKLTGGLRYTWERVSIEQLPQATYTFGLPGQHKTFSDPSWEVGLEYKVTPEWFAYLKTRGSFRSGGFNGAAPPVTATATGGGNLFDSEHTQDIEGGVKYSGDLFGRPANFASAVFVQWIQDVQRVEFPDPDGPGGLASIAVTANVPSSRIWGFEAQGAVRPAEWLTLGGSMAYTNAKFTNGNIELFGNPYSYGPVGDTPKFSGTAYAQISVPVGENMGDVSLRGEVYGQSAQYFSNAAASIAPGTRLPGYALVHARLDWTDIAGSNFSAALFAKNLTDKEYFVGGMTLAAALGHNAAAVGEPRTYGLELSFKY</sequence>
<evidence type="ECO:0000256" key="6">
    <source>
        <dbReference type="ARBA" id="ARBA00023004"/>
    </source>
</evidence>
<evidence type="ECO:0000256" key="3">
    <source>
        <dbReference type="ARBA" id="ARBA00022452"/>
    </source>
</evidence>
<evidence type="ECO:0000259" key="15">
    <source>
        <dbReference type="Pfam" id="PF07715"/>
    </source>
</evidence>
<keyword evidence="10 11" id="KW-0998">Cell outer membrane</keyword>
<keyword evidence="8 12" id="KW-0798">TonB box</keyword>
<dbReference type="PANTHER" id="PTHR32552">
    <property type="entry name" value="FERRICHROME IRON RECEPTOR-RELATED"/>
    <property type="match status" value="1"/>
</dbReference>
<dbReference type="Proteomes" id="UP001162880">
    <property type="component" value="Unassembled WGS sequence"/>
</dbReference>
<evidence type="ECO:0000313" key="17">
    <source>
        <dbReference type="Proteomes" id="UP001162880"/>
    </source>
</evidence>
<comment type="subcellular location">
    <subcellularLocation>
        <location evidence="1 11">Cell outer membrane</location>
        <topology evidence="1 11">Multi-pass membrane protein</topology>
    </subcellularLocation>
</comment>